<dbReference type="AlphaFoldDB" id="A0ABD0XS68"/>
<feature type="repeat" description="ANK" evidence="3">
    <location>
        <begin position="108"/>
        <end position="140"/>
    </location>
</feature>
<reference evidence="5 6" key="1">
    <citation type="submission" date="2024-07" db="EMBL/GenBank/DDBJ databases">
        <title>Chromosome-level genome assembly of the water stick insect Ranatra chinensis (Heteroptera: Nepidae).</title>
        <authorList>
            <person name="Liu X."/>
        </authorList>
    </citation>
    <scope>NUCLEOTIDE SEQUENCE [LARGE SCALE GENOMIC DNA]</scope>
    <source>
        <strain evidence="5">Cailab_2021Rc</strain>
        <tissue evidence="5">Muscle</tissue>
    </source>
</reference>
<dbReference type="PANTHER" id="PTHR24189:SF50">
    <property type="entry name" value="ANKYRIN REPEAT AND SOCS BOX PROTEIN 2"/>
    <property type="match status" value="1"/>
</dbReference>
<keyword evidence="1" id="KW-0677">Repeat</keyword>
<feature type="repeat" description="ANK" evidence="3">
    <location>
        <begin position="74"/>
        <end position="107"/>
    </location>
</feature>
<feature type="compositionally biased region" description="Polar residues" evidence="4">
    <location>
        <begin position="410"/>
        <end position="423"/>
    </location>
</feature>
<dbReference type="SMART" id="SM00248">
    <property type="entry name" value="ANK"/>
    <property type="match status" value="5"/>
</dbReference>
<dbReference type="PROSITE" id="PS50088">
    <property type="entry name" value="ANK_REPEAT"/>
    <property type="match status" value="4"/>
</dbReference>
<comment type="caution">
    <text evidence="5">The sequence shown here is derived from an EMBL/GenBank/DDBJ whole genome shotgun (WGS) entry which is preliminary data.</text>
</comment>
<accession>A0ABD0XS68</accession>
<evidence type="ECO:0000256" key="2">
    <source>
        <dbReference type="ARBA" id="ARBA00023043"/>
    </source>
</evidence>
<feature type="region of interest" description="Disordered" evidence="4">
    <location>
        <begin position="404"/>
        <end position="426"/>
    </location>
</feature>
<dbReference type="Pfam" id="PF12796">
    <property type="entry name" value="Ank_2"/>
    <property type="match status" value="1"/>
</dbReference>
<dbReference type="InterPro" id="IPR050745">
    <property type="entry name" value="Multifunctional_regulatory"/>
</dbReference>
<dbReference type="Proteomes" id="UP001558652">
    <property type="component" value="Unassembled WGS sequence"/>
</dbReference>
<dbReference type="PANTHER" id="PTHR24189">
    <property type="entry name" value="MYOTROPHIN"/>
    <property type="match status" value="1"/>
</dbReference>
<keyword evidence="6" id="KW-1185">Reference proteome</keyword>
<dbReference type="SUPFAM" id="SSF48403">
    <property type="entry name" value="Ankyrin repeat"/>
    <property type="match status" value="1"/>
</dbReference>
<proteinExistence type="predicted"/>
<evidence type="ECO:0000256" key="4">
    <source>
        <dbReference type="SAM" id="MobiDB-lite"/>
    </source>
</evidence>
<dbReference type="InterPro" id="IPR002110">
    <property type="entry name" value="Ankyrin_rpt"/>
</dbReference>
<evidence type="ECO:0000256" key="3">
    <source>
        <dbReference type="PROSITE-ProRule" id="PRU00023"/>
    </source>
</evidence>
<evidence type="ECO:0000313" key="6">
    <source>
        <dbReference type="Proteomes" id="UP001558652"/>
    </source>
</evidence>
<dbReference type="InterPro" id="IPR036770">
    <property type="entry name" value="Ankyrin_rpt-contain_sf"/>
</dbReference>
<sequence length="502" mass="54571">MCSPCERNPNKLQLKALPKPDENSKNPECRFVRLCATAKPEIIQKNLENGADPNAVWTEESWRQNSEPLVTIAQGDSALIACVRNNPHPESALLLLQAGADINARNGEDMTPLMEAVKNNRTDMVSLLLQQGADADAMTEYGLTALHIATHWSPESIPTLIAAGVDIHAATQDGDTALHFAAKSNRTASVKALLDAGFPPNTVNAEGNTALHKAANNPETVELLIQYGADVNLENEEKLAPFEMQCSPESLKLFLEAGVRLLEKDDQGKIRRVRGFAPESTVSTTRFFKIESDALPSTLEFAPVTPLQQTVLSFISLETPQKADLADALHYSEKVFFSEKDSDSPITFIPYCIGTEGGLLTCGRTALNGCTVRVYTSQAEAIQWDVGVNAFSLATGTASFYDHSPDQGMSHAQSQHTDSQGSPTPRYGERFCFMHPEKQLPLTGYPYFIRTKSGYGISGITGENGCSAEIFPPHPESDSFAVYGGKDAQIMNIKGPTDFTFP</sequence>
<feature type="region of interest" description="Disordered" evidence="4">
    <location>
        <begin position="1"/>
        <end position="24"/>
    </location>
</feature>
<dbReference type="PROSITE" id="PS50297">
    <property type="entry name" value="ANK_REP_REGION"/>
    <property type="match status" value="2"/>
</dbReference>
<evidence type="ECO:0000313" key="5">
    <source>
        <dbReference type="EMBL" id="KAL1110027.1"/>
    </source>
</evidence>
<gene>
    <name evidence="5" type="ORF">AAG570_014174</name>
</gene>
<protein>
    <recommendedName>
        <fullName evidence="7">Ankyrin repeat domain-containing protein</fullName>
    </recommendedName>
</protein>
<keyword evidence="2 3" id="KW-0040">ANK repeat</keyword>
<evidence type="ECO:0000256" key="1">
    <source>
        <dbReference type="ARBA" id="ARBA00022737"/>
    </source>
</evidence>
<feature type="repeat" description="ANK" evidence="3">
    <location>
        <begin position="206"/>
        <end position="236"/>
    </location>
</feature>
<dbReference type="PRINTS" id="PR01415">
    <property type="entry name" value="ANKYRIN"/>
</dbReference>
<dbReference type="EMBL" id="JBFDAA010000031">
    <property type="protein sequence ID" value="KAL1110027.1"/>
    <property type="molecule type" value="Genomic_DNA"/>
</dbReference>
<name>A0ABD0XS68_9HEMI</name>
<evidence type="ECO:0008006" key="7">
    <source>
        <dbReference type="Google" id="ProtNLM"/>
    </source>
</evidence>
<dbReference type="Gene3D" id="1.25.40.20">
    <property type="entry name" value="Ankyrin repeat-containing domain"/>
    <property type="match status" value="2"/>
</dbReference>
<organism evidence="5 6">
    <name type="scientific">Ranatra chinensis</name>
    <dbReference type="NCBI Taxonomy" id="642074"/>
    <lineage>
        <taxon>Eukaryota</taxon>
        <taxon>Metazoa</taxon>
        <taxon>Ecdysozoa</taxon>
        <taxon>Arthropoda</taxon>
        <taxon>Hexapoda</taxon>
        <taxon>Insecta</taxon>
        <taxon>Pterygota</taxon>
        <taxon>Neoptera</taxon>
        <taxon>Paraneoptera</taxon>
        <taxon>Hemiptera</taxon>
        <taxon>Heteroptera</taxon>
        <taxon>Panheteroptera</taxon>
        <taxon>Nepomorpha</taxon>
        <taxon>Nepidae</taxon>
        <taxon>Ranatrinae</taxon>
        <taxon>Ranatra</taxon>
    </lineage>
</organism>
<feature type="repeat" description="ANK" evidence="3">
    <location>
        <begin position="173"/>
        <end position="205"/>
    </location>
</feature>
<dbReference type="Pfam" id="PF13857">
    <property type="entry name" value="Ank_5"/>
    <property type="match status" value="1"/>
</dbReference>